<evidence type="ECO:0000256" key="1">
    <source>
        <dbReference type="ARBA" id="ARBA00004571"/>
    </source>
</evidence>
<dbReference type="InterPro" id="IPR033900">
    <property type="entry name" value="Gram_neg_porin_domain"/>
</dbReference>
<dbReference type="PRINTS" id="PR00184">
    <property type="entry name" value="NEISSPPORIN"/>
</dbReference>
<dbReference type="CDD" id="cd00342">
    <property type="entry name" value="gram_neg_porins"/>
    <property type="match status" value="1"/>
</dbReference>
<proteinExistence type="predicted"/>
<keyword evidence="14" id="KW-1185">Reference proteome</keyword>
<evidence type="ECO:0000256" key="11">
    <source>
        <dbReference type="SAM" id="SignalP"/>
    </source>
</evidence>
<comment type="subcellular location">
    <subcellularLocation>
        <location evidence="1">Cell outer membrane</location>
        <topology evidence="1">Multi-pass membrane protein</topology>
    </subcellularLocation>
</comment>
<evidence type="ECO:0000256" key="4">
    <source>
        <dbReference type="ARBA" id="ARBA00022452"/>
    </source>
</evidence>
<accession>A0ABT5M9Z2</accession>
<evidence type="ECO:0000313" key="13">
    <source>
        <dbReference type="EMBL" id="MDD0813401.1"/>
    </source>
</evidence>
<evidence type="ECO:0000259" key="12">
    <source>
        <dbReference type="Pfam" id="PF13609"/>
    </source>
</evidence>
<reference evidence="13 14" key="1">
    <citation type="submission" date="2023-02" db="EMBL/GenBank/DDBJ databases">
        <title>Bacterial whole genome sequence for Curvibacter sp. HBC28.</title>
        <authorList>
            <person name="Le V."/>
            <person name="Ko S.-R."/>
            <person name="Ahn C.-Y."/>
            <person name="Oh H.-M."/>
        </authorList>
    </citation>
    <scope>NUCLEOTIDE SEQUENCE [LARGE SCALE GENOMIC DNA]</scope>
    <source>
        <strain evidence="13 14">HBC28</strain>
    </source>
</reference>
<dbReference type="Pfam" id="PF13609">
    <property type="entry name" value="Porin_4"/>
    <property type="match status" value="1"/>
</dbReference>
<dbReference type="InterPro" id="IPR002299">
    <property type="entry name" value="Porin_Neis"/>
</dbReference>
<dbReference type="SUPFAM" id="SSF56935">
    <property type="entry name" value="Porins"/>
    <property type="match status" value="1"/>
</dbReference>
<dbReference type="Gene3D" id="2.40.160.10">
    <property type="entry name" value="Porin"/>
    <property type="match status" value="1"/>
</dbReference>
<keyword evidence="5" id="KW-0812">Transmembrane</keyword>
<evidence type="ECO:0000256" key="2">
    <source>
        <dbReference type="ARBA" id="ARBA00011233"/>
    </source>
</evidence>
<dbReference type="InterPro" id="IPR023614">
    <property type="entry name" value="Porin_dom_sf"/>
</dbReference>
<feature type="domain" description="Porin" evidence="12">
    <location>
        <begin position="7"/>
        <end position="347"/>
    </location>
</feature>
<evidence type="ECO:0000256" key="3">
    <source>
        <dbReference type="ARBA" id="ARBA00022448"/>
    </source>
</evidence>
<keyword evidence="8" id="KW-0626">Porin</keyword>
<feature type="chain" id="PRO_5046233157" evidence="11">
    <location>
        <begin position="20"/>
        <end position="385"/>
    </location>
</feature>
<evidence type="ECO:0000256" key="8">
    <source>
        <dbReference type="ARBA" id="ARBA00023114"/>
    </source>
</evidence>
<dbReference type="PANTHER" id="PTHR34501">
    <property type="entry name" value="PROTEIN YDDL-RELATED"/>
    <property type="match status" value="1"/>
</dbReference>
<dbReference type="PANTHER" id="PTHR34501:SF9">
    <property type="entry name" value="MAJOR OUTER MEMBRANE PROTEIN P.IA"/>
    <property type="match status" value="1"/>
</dbReference>
<gene>
    <name evidence="13" type="ORF">PSQ39_02035</name>
</gene>
<comment type="caution">
    <text evidence="13">The sequence shown here is derived from an EMBL/GenBank/DDBJ whole genome shotgun (WGS) entry which is preliminary data.</text>
</comment>
<evidence type="ECO:0000256" key="9">
    <source>
        <dbReference type="ARBA" id="ARBA00023136"/>
    </source>
</evidence>
<dbReference type="RefSeq" id="WP_273924924.1">
    <property type="nucleotide sequence ID" value="NZ_JAQSIN010000005.1"/>
</dbReference>
<keyword evidence="7" id="KW-0406">Ion transport</keyword>
<evidence type="ECO:0000256" key="5">
    <source>
        <dbReference type="ARBA" id="ARBA00022692"/>
    </source>
</evidence>
<keyword evidence="10" id="KW-0998">Cell outer membrane</keyword>
<comment type="subunit">
    <text evidence="2">Homotrimer.</text>
</comment>
<evidence type="ECO:0000313" key="14">
    <source>
        <dbReference type="Proteomes" id="UP001528672"/>
    </source>
</evidence>
<organism evidence="13 14">
    <name type="scientific">Curvibacter microcysteis</name>
    <dbReference type="NCBI Taxonomy" id="3026419"/>
    <lineage>
        <taxon>Bacteria</taxon>
        <taxon>Pseudomonadati</taxon>
        <taxon>Pseudomonadota</taxon>
        <taxon>Betaproteobacteria</taxon>
        <taxon>Burkholderiales</taxon>
        <taxon>Comamonadaceae</taxon>
        <taxon>Curvibacter</taxon>
    </lineage>
</organism>
<dbReference type="InterPro" id="IPR050298">
    <property type="entry name" value="Gram-neg_bact_OMP"/>
</dbReference>
<sequence>MKKSLIALAVLAASGAAMAQSSVTLFGVLDLGYENVKTEAGRISGISPSANSSSRIGFKGVEDLGGGLAASFWLEAAINPSSGIGSSGTQSNNQAGVGTVAAGGLTFNRRSTLSLSGNFGELRIGRDYVPSFWNTAVFDPFGANSVGATLANYTGNSSAATFVRASNSIGYFLPGKLGGFYGQGTYAFGNRASNEKVGTVDTSDNGRYIGLRAGYAQGPIDVAVAYGKTNYAARTVDFSPLGGGSAVAAGDFTDVNFGGSYDFGVAKVMGTITNQKLANVVTNGNNKSIKGWSLGANAPVGAGNILAQYSQVKLDSAKADKWSFGYTYNLSKRTAAYGTFARVGNSGGAAVTAGSFSSGSLSAVTGAANANKSSTGFSVGLRTSF</sequence>
<protein>
    <submittedName>
        <fullName evidence="13">Porin</fullName>
    </submittedName>
</protein>
<dbReference type="EMBL" id="JAQSIO010000001">
    <property type="protein sequence ID" value="MDD0813401.1"/>
    <property type="molecule type" value="Genomic_DNA"/>
</dbReference>
<feature type="signal peptide" evidence="11">
    <location>
        <begin position="1"/>
        <end position="19"/>
    </location>
</feature>
<keyword evidence="3" id="KW-0813">Transport</keyword>
<keyword evidence="9" id="KW-0472">Membrane</keyword>
<evidence type="ECO:0000256" key="10">
    <source>
        <dbReference type="ARBA" id="ARBA00023237"/>
    </source>
</evidence>
<name>A0ABT5M9Z2_9BURK</name>
<evidence type="ECO:0000256" key="7">
    <source>
        <dbReference type="ARBA" id="ARBA00023065"/>
    </source>
</evidence>
<evidence type="ECO:0000256" key="6">
    <source>
        <dbReference type="ARBA" id="ARBA00022729"/>
    </source>
</evidence>
<keyword evidence="6 11" id="KW-0732">Signal</keyword>
<keyword evidence="4" id="KW-1134">Transmembrane beta strand</keyword>
<dbReference type="Proteomes" id="UP001528672">
    <property type="component" value="Unassembled WGS sequence"/>
</dbReference>